<reference evidence="10 11" key="1">
    <citation type="submission" date="2024-04" db="EMBL/GenBank/DDBJ databases">
        <title>Draft genome sequence of Sessilibacter corallicola NBRC 116591.</title>
        <authorList>
            <person name="Miyakawa T."/>
            <person name="Kusuya Y."/>
            <person name="Miura T."/>
        </authorList>
    </citation>
    <scope>NUCLEOTIDE SEQUENCE [LARGE SCALE GENOMIC DNA]</scope>
    <source>
        <strain evidence="10 11">KU-00831-HH</strain>
    </source>
</reference>
<keyword evidence="5 8" id="KW-0057">Aromatic amino acid biosynthesis</keyword>
<evidence type="ECO:0000256" key="8">
    <source>
        <dbReference type="HAMAP-Rule" id="MF_00131"/>
    </source>
</evidence>
<dbReference type="PANTHER" id="PTHR43406:SF1">
    <property type="entry name" value="TRYPTOPHAN SYNTHASE ALPHA CHAIN, CHLOROPLASTIC"/>
    <property type="match status" value="1"/>
</dbReference>
<dbReference type="SUPFAM" id="SSF51366">
    <property type="entry name" value="Ribulose-phoshate binding barrel"/>
    <property type="match status" value="1"/>
</dbReference>
<evidence type="ECO:0000256" key="5">
    <source>
        <dbReference type="ARBA" id="ARBA00023141"/>
    </source>
</evidence>
<comment type="pathway">
    <text evidence="1 8">Amino-acid biosynthesis; L-tryptophan biosynthesis; L-tryptophan from chorismate: step 5/5.</text>
</comment>
<keyword evidence="6 8" id="KW-0456">Lyase</keyword>
<keyword evidence="4 8" id="KW-0822">Tryptophan biosynthesis</keyword>
<dbReference type="InterPro" id="IPR018204">
    <property type="entry name" value="Trp_synthase_alpha_AS"/>
</dbReference>
<dbReference type="PANTHER" id="PTHR43406">
    <property type="entry name" value="TRYPTOPHAN SYNTHASE, ALPHA CHAIN"/>
    <property type="match status" value="1"/>
</dbReference>
<organism evidence="10 11">
    <name type="scientific">Sessilibacter corallicola</name>
    <dbReference type="NCBI Taxonomy" id="2904075"/>
    <lineage>
        <taxon>Bacteria</taxon>
        <taxon>Pseudomonadati</taxon>
        <taxon>Pseudomonadota</taxon>
        <taxon>Gammaproteobacteria</taxon>
        <taxon>Cellvibrionales</taxon>
        <taxon>Cellvibrionaceae</taxon>
        <taxon>Sessilibacter</taxon>
    </lineage>
</organism>
<protein>
    <recommendedName>
        <fullName evidence="8">Tryptophan synthase alpha chain</fullName>
        <ecNumber evidence="8">4.2.1.20</ecNumber>
    </recommendedName>
</protein>
<dbReference type="InterPro" id="IPR011060">
    <property type="entry name" value="RibuloseP-bd_barrel"/>
</dbReference>
<dbReference type="Proteomes" id="UP001465153">
    <property type="component" value="Unassembled WGS sequence"/>
</dbReference>
<dbReference type="Pfam" id="PF00290">
    <property type="entry name" value="Trp_syntA"/>
    <property type="match status" value="1"/>
</dbReference>
<dbReference type="NCBIfam" id="TIGR00262">
    <property type="entry name" value="trpA"/>
    <property type="match status" value="1"/>
</dbReference>
<comment type="function">
    <text evidence="8">The alpha subunit is responsible for the aldol cleavage of indoleglycerol phosphate to indole and glyceraldehyde 3-phosphate.</text>
</comment>
<dbReference type="EMBL" id="BAABWN010000001">
    <property type="protein sequence ID" value="GAA6166477.1"/>
    <property type="molecule type" value="Genomic_DNA"/>
</dbReference>
<gene>
    <name evidence="8 10" type="primary">trpA</name>
    <name evidence="10" type="ORF">NBRC116591_02870</name>
</gene>
<evidence type="ECO:0000256" key="7">
    <source>
        <dbReference type="ARBA" id="ARBA00049047"/>
    </source>
</evidence>
<proteinExistence type="inferred from homology"/>
<comment type="subunit">
    <text evidence="2 8">Tetramer of two alpha and two beta chains.</text>
</comment>
<comment type="caution">
    <text evidence="10">The sequence shown here is derived from an EMBL/GenBank/DDBJ whole genome shotgun (WGS) entry which is preliminary data.</text>
</comment>
<dbReference type="RefSeq" id="WP_233086494.1">
    <property type="nucleotide sequence ID" value="NZ_BAABWN010000001.1"/>
</dbReference>
<accession>A0ABQ0A4A2</accession>
<dbReference type="HAMAP" id="MF_00131">
    <property type="entry name" value="Trp_synth_alpha"/>
    <property type="match status" value="1"/>
</dbReference>
<evidence type="ECO:0000256" key="9">
    <source>
        <dbReference type="RuleBase" id="RU003662"/>
    </source>
</evidence>
<evidence type="ECO:0000313" key="11">
    <source>
        <dbReference type="Proteomes" id="UP001465153"/>
    </source>
</evidence>
<dbReference type="InterPro" id="IPR002028">
    <property type="entry name" value="Trp_synthase_suA"/>
</dbReference>
<feature type="active site" description="Proton acceptor" evidence="8">
    <location>
        <position position="60"/>
    </location>
</feature>
<evidence type="ECO:0000256" key="6">
    <source>
        <dbReference type="ARBA" id="ARBA00023239"/>
    </source>
</evidence>
<name>A0ABQ0A4A2_9GAMM</name>
<comment type="catalytic activity">
    <reaction evidence="7 8">
        <text>(1S,2R)-1-C-(indol-3-yl)glycerol 3-phosphate + L-serine = D-glyceraldehyde 3-phosphate + L-tryptophan + H2O</text>
        <dbReference type="Rhea" id="RHEA:10532"/>
        <dbReference type="ChEBI" id="CHEBI:15377"/>
        <dbReference type="ChEBI" id="CHEBI:33384"/>
        <dbReference type="ChEBI" id="CHEBI:57912"/>
        <dbReference type="ChEBI" id="CHEBI:58866"/>
        <dbReference type="ChEBI" id="CHEBI:59776"/>
        <dbReference type="EC" id="4.2.1.20"/>
    </reaction>
</comment>
<dbReference type="EC" id="4.2.1.20" evidence="8"/>
<evidence type="ECO:0000256" key="2">
    <source>
        <dbReference type="ARBA" id="ARBA00011270"/>
    </source>
</evidence>
<comment type="similarity">
    <text evidence="8 9">Belongs to the TrpA family.</text>
</comment>
<keyword evidence="11" id="KW-1185">Reference proteome</keyword>
<evidence type="ECO:0000256" key="3">
    <source>
        <dbReference type="ARBA" id="ARBA00022605"/>
    </source>
</evidence>
<evidence type="ECO:0000256" key="1">
    <source>
        <dbReference type="ARBA" id="ARBA00004733"/>
    </source>
</evidence>
<feature type="active site" description="Proton acceptor" evidence="8">
    <location>
        <position position="49"/>
    </location>
</feature>
<evidence type="ECO:0000256" key="4">
    <source>
        <dbReference type="ARBA" id="ARBA00022822"/>
    </source>
</evidence>
<keyword evidence="3 8" id="KW-0028">Amino-acid biosynthesis</keyword>
<dbReference type="PROSITE" id="PS00167">
    <property type="entry name" value="TRP_SYNTHASE_ALPHA"/>
    <property type="match status" value="1"/>
</dbReference>
<dbReference type="Gene3D" id="3.20.20.70">
    <property type="entry name" value="Aldolase class I"/>
    <property type="match status" value="1"/>
</dbReference>
<sequence length="269" mass="28949">MNRITQCLQTLKESNRKALVTYIVNGDPVPQATLKTMHALVEKGADIIELGVPFSDPMAEGPSIQRGHERALEHKTSLRNTLEVVRAFRETDSKTPVVLMGYTNPVERMGAETFATLAKDAGVDGLLTVDLPPEEAPNLIERLKSAELENIFLLAPTTSDERAEKVISMASGFLYYVSLKGVTGAGHLNVDEVNARISRLREQTSLPICVGFGIKDGESAKSVGQKADGVVVGSVLVSKMGDLADQPADVIAEQTAELISPIRAALDEL</sequence>
<evidence type="ECO:0000313" key="10">
    <source>
        <dbReference type="EMBL" id="GAA6166477.1"/>
    </source>
</evidence>
<dbReference type="CDD" id="cd04724">
    <property type="entry name" value="Tryptophan_synthase_alpha"/>
    <property type="match status" value="1"/>
</dbReference>
<dbReference type="InterPro" id="IPR013785">
    <property type="entry name" value="Aldolase_TIM"/>
</dbReference>